<evidence type="ECO:0000313" key="3">
    <source>
        <dbReference type="Proteomes" id="UP000887458"/>
    </source>
</evidence>
<sequence>MSIVKQSIDRATSSIKKKGIAPTGNHHGEQFSCFGKRKDRSRISALEQQLVEERSAMDKLTKIEKMVLENRETLTTLSKQNGGFNSTTPYKQNGDLNLNTSNKQNGNANETTLYKQNEKVKAVSYAQATGQTIKRSNTTTLKNSYASILYLKDDKKKTKTSTDALQVARKLVCSKPAGTAIIANKLLSNGKIMIFSKDENSKANLDDLINASDEMISEEPKRQNPVILLKGVPKEIDRDHVPEIIKDCNQDIANACENEDSITVAYLKNNRKEHLVNVAIKVTPTIRRIILETLDRNVSFGFNLVYAEDASPVRQCFHCLSFGHSQTKCPEKQKKEPPQCMHCPGKHLKANCPEKNKKVTCCNCAKRPGTSDKQPENINHSPNSDKCPIYKAVLSKATSKTDYGY</sequence>
<comment type="caution">
    <text evidence="2">The sequence shown here is derived from an EMBL/GenBank/DDBJ whole genome shotgun (WGS) entry which is preliminary data.</text>
</comment>
<proteinExistence type="predicted"/>
<name>A0ABQ8JJ34_DERPT</name>
<gene>
    <name evidence="2" type="ORF">DERP_003292</name>
</gene>
<feature type="region of interest" description="Disordered" evidence="1">
    <location>
        <begin position="1"/>
        <end position="32"/>
    </location>
</feature>
<protein>
    <recommendedName>
        <fullName evidence="4">CCHC-type domain-containing protein</fullName>
    </recommendedName>
</protein>
<reference evidence="2 3" key="1">
    <citation type="journal article" date="2018" name="J. Allergy Clin. Immunol.">
        <title>High-quality assembly of Dermatophagoides pteronyssinus genome and transcriptome reveals a wide range of novel allergens.</title>
        <authorList>
            <person name="Liu X.Y."/>
            <person name="Yang K.Y."/>
            <person name="Wang M.Q."/>
            <person name="Kwok J.S."/>
            <person name="Zeng X."/>
            <person name="Yang Z."/>
            <person name="Xiao X.J."/>
            <person name="Lau C.P."/>
            <person name="Li Y."/>
            <person name="Huang Z.M."/>
            <person name="Ba J.G."/>
            <person name="Yim A.K."/>
            <person name="Ouyang C.Y."/>
            <person name="Ngai S.M."/>
            <person name="Chan T.F."/>
            <person name="Leung E.L."/>
            <person name="Liu L."/>
            <person name="Liu Z.G."/>
            <person name="Tsui S.K."/>
        </authorList>
    </citation>
    <scope>NUCLEOTIDE SEQUENCE [LARGE SCALE GENOMIC DNA]</scope>
    <source>
        <strain evidence="2">Derp</strain>
    </source>
</reference>
<dbReference type="EMBL" id="NJHN03000036">
    <property type="protein sequence ID" value="KAH9422615.1"/>
    <property type="molecule type" value="Genomic_DNA"/>
</dbReference>
<dbReference type="Proteomes" id="UP000887458">
    <property type="component" value="Unassembled WGS sequence"/>
</dbReference>
<evidence type="ECO:0000256" key="1">
    <source>
        <dbReference type="SAM" id="MobiDB-lite"/>
    </source>
</evidence>
<organism evidence="2 3">
    <name type="scientific">Dermatophagoides pteronyssinus</name>
    <name type="common">European house dust mite</name>
    <dbReference type="NCBI Taxonomy" id="6956"/>
    <lineage>
        <taxon>Eukaryota</taxon>
        <taxon>Metazoa</taxon>
        <taxon>Ecdysozoa</taxon>
        <taxon>Arthropoda</taxon>
        <taxon>Chelicerata</taxon>
        <taxon>Arachnida</taxon>
        <taxon>Acari</taxon>
        <taxon>Acariformes</taxon>
        <taxon>Sarcoptiformes</taxon>
        <taxon>Astigmata</taxon>
        <taxon>Psoroptidia</taxon>
        <taxon>Analgoidea</taxon>
        <taxon>Pyroglyphidae</taxon>
        <taxon>Dermatophagoidinae</taxon>
        <taxon>Dermatophagoides</taxon>
    </lineage>
</organism>
<keyword evidence="3" id="KW-1185">Reference proteome</keyword>
<accession>A0ABQ8JJ34</accession>
<reference evidence="2 3" key="2">
    <citation type="journal article" date="2022" name="Mol. Biol. Evol.">
        <title>Comparative Genomics Reveals Insights into the Divergent Evolution of Astigmatic Mites and Household Pest Adaptations.</title>
        <authorList>
            <person name="Xiong Q."/>
            <person name="Wan A.T."/>
            <person name="Liu X."/>
            <person name="Fung C.S."/>
            <person name="Xiao X."/>
            <person name="Malainual N."/>
            <person name="Hou J."/>
            <person name="Wang L."/>
            <person name="Wang M."/>
            <person name="Yang K.Y."/>
            <person name="Cui Y."/>
            <person name="Leung E.L."/>
            <person name="Nong W."/>
            <person name="Shin S.K."/>
            <person name="Au S.W."/>
            <person name="Jeong K.Y."/>
            <person name="Chew F.T."/>
            <person name="Hui J.H."/>
            <person name="Leung T.F."/>
            <person name="Tungtrongchitr A."/>
            <person name="Zhong N."/>
            <person name="Liu Z."/>
            <person name="Tsui S.K."/>
        </authorList>
    </citation>
    <scope>NUCLEOTIDE SEQUENCE [LARGE SCALE GENOMIC DNA]</scope>
    <source>
        <strain evidence="2">Derp</strain>
    </source>
</reference>
<evidence type="ECO:0008006" key="4">
    <source>
        <dbReference type="Google" id="ProtNLM"/>
    </source>
</evidence>
<evidence type="ECO:0000313" key="2">
    <source>
        <dbReference type="EMBL" id="KAH9422615.1"/>
    </source>
</evidence>